<sequence length="190" mass="21096">MLNLYTCTLLTIHLQLRQIEKDAWSLLHSDEAVVIATAEANAILETIASVKNKVTKWPNSLSPDGKYMTIQLPLDDSIDLWSTDAHIYPTFSAWNDWSLYRTLRILIHSLRLRAYRLVATPFYNYGSARCGYGNAQLVGLASDIARAHIEIQALTADICASMPYHLGYRTKSGSGNWEGDCARGAGQGSC</sequence>
<comment type="caution">
    <text evidence="1">The sequence shown here is derived from an EMBL/GenBank/DDBJ whole genome shotgun (WGS) entry which is preliminary data.</text>
</comment>
<keyword evidence="2" id="KW-1185">Reference proteome</keyword>
<gene>
    <name evidence="1" type="ORF">BDW59DRAFT_158119</name>
</gene>
<dbReference type="PANTHER" id="PTHR38791:SF5">
    <property type="entry name" value="TRANSCRIPTION FACTOR DBAG-RELATED"/>
    <property type="match status" value="1"/>
</dbReference>
<dbReference type="PANTHER" id="PTHR38791">
    <property type="entry name" value="ZN(II)2CYS6 TRANSCRIPTION FACTOR (EUROFUNG)-RELATED-RELATED"/>
    <property type="match status" value="1"/>
</dbReference>
<evidence type="ECO:0000313" key="1">
    <source>
        <dbReference type="EMBL" id="KAL2831173.1"/>
    </source>
</evidence>
<protein>
    <submittedName>
        <fullName evidence="1">Uncharacterized protein</fullName>
    </submittedName>
</protein>
<organism evidence="1 2">
    <name type="scientific">Aspergillus cavernicola</name>
    <dbReference type="NCBI Taxonomy" id="176166"/>
    <lineage>
        <taxon>Eukaryota</taxon>
        <taxon>Fungi</taxon>
        <taxon>Dikarya</taxon>
        <taxon>Ascomycota</taxon>
        <taxon>Pezizomycotina</taxon>
        <taxon>Eurotiomycetes</taxon>
        <taxon>Eurotiomycetidae</taxon>
        <taxon>Eurotiales</taxon>
        <taxon>Aspergillaceae</taxon>
        <taxon>Aspergillus</taxon>
        <taxon>Aspergillus subgen. Nidulantes</taxon>
    </lineage>
</organism>
<dbReference type="InterPro" id="IPR053175">
    <property type="entry name" value="DHMBA_Reg_Transcription_Factor"/>
</dbReference>
<reference evidence="1 2" key="1">
    <citation type="submission" date="2024-07" db="EMBL/GenBank/DDBJ databases">
        <title>Section-level genome sequencing and comparative genomics of Aspergillus sections Usti and Cavernicolus.</title>
        <authorList>
            <consortium name="Lawrence Berkeley National Laboratory"/>
            <person name="Nybo J.L."/>
            <person name="Vesth T.C."/>
            <person name="Theobald S."/>
            <person name="Frisvad J.C."/>
            <person name="Larsen T.O."/>
            <person name="Kjaerboelling I."/>
            <person name="Rothschild-Mancinelli K."/>
            <person name="Lyhne E.K."/>
            <person name="Kogle M.E."/>
            <person name="Barry K."/>
            <person name="Clum A."/>
            <person name="Na H."/>
            <person name="Ledsgaard L."/>
            <person name="Lin J."/>
            <person name="Lipzen A."/>
            <person name="Kuo A."/>
            <person name="Riley R."/>
            <person name="Mondo S."/>
            <person name="LaButti K."/>
            <person name="Haridas S."/>
            <person name="Pangalinan J."/>
            <person name="Salamov A.A."/>
            <person name="Simmons B.A."/>
            <person name="Magnuson J.K."/>
            <person name="Chen J."/>
            <person name="Drula E."/>
            <person name="Henrissat B."/>
            <person name="Wiebenga A."/>
            <person name="Lubbers R.J."/>
            <person name="Gomes A.C."/>
            <person name="Makela M.R."/>
            <person name="Stajich J."/>
            <person name="Grigoriev I.V."/>
            <person name="Mortensen U.H."/>
            <person name="De vries R.P."/>
            <person name="Baker S.E."/>
            <person name="Andersen M.R."/>
        </authorList>
    </citation>
    <scope>NUCLEOTIDE SEQUENCE [LARGE SCALE GENOMIC DNA]</scope>
    <source>
        <strain evidence="1 2">CBS 600.67</strain>
    </source>
</reference>
<dbReference type="EMBL" id="JBFXLS010000010">
    <property type="protein sequence ID" value="KAL2831173.1"/>
    <property type="molecule type" value="Genomic_DNA"/>
</dbReference>
<name>A0ABR4ITS7_9EURO</name>
<proteinExistence type="predicted"/>
<accession>A0ABR4ITS7</accession>
<evidence type="ECO:0000313" key="2">
    <source>
        <dbReference type="Proteomes" id="UP001610335"/>
    </source>
</evidence>
<dbReference type="Proteomes" id="UP001610335">
    <property type="component" value="Unassembled WGS sequence"/>
</dbReference>